<proteinExistence type="predicted"/>
<dbReference type="PANTHER" id="PTHR12975:SF6">
    <property type="entry name" value="TRAFFICKING PROTEIN PARTICLE COMPLEX SUBUNIT 8"/>
    <property type="match status" value="1"/>
</dbReference>
<accession>A0A183PR21</accession>
<dbReference type="PANTHER" id="PTHR12975">
    <property type="entry name" value="TRANSPORT PROTEIN TRAPP"/>
    <property type="match status" value="1"/>
</dbReference>
<dbReference type="STRING" id="31246.A0A183PR21"/>
<organism evidence="1 2">
    <name type="scientific">Schistosoma mattheei</name>
    <dbReference type="NCBI Taxonomy" id="31246"/>
    <lineage>
        <taxon>Eukaryota</taxon>
        <taxon>Metazoa</taxon>
        <taxon>Spiralia</taxon>
        <taxon>Lophotrochozoa</taxon>
        <taxon>Platyhelminthes</taxon>
        <taxon>Trematoda</taxon>
        <taxon>Digenea</taxon>
        <taxon>Strigeidida</taxon>
        <taxon>Schistosomatoidea</taxon>
        <taxon>Schistosomatidae</taxon>
        <taxon>Schistosoma</taxon>
    </lineage>
</organism>
<dbReference type="EMBL" id="UZAL01037720">
    <property type="protein sequence ID" value="VDP72407.1"/>
    <property type="molecule type" value="Genomic_DNA"/>
</dbReference>
<dbReference type="GO" id="GO:1990072">
    <property type="term" value="C:TRAPPIII protein complex"/>
    <property type="evidence" value="ECO:0007669"/>
    <property type="project" value="TreeGrafter"/>
</dbReference>
<evidence type="ECO:0000313" key="2">
    <source>
        <dbReference type="Proteomes" id="UP000269396"/>
    </source>
</evidence>
<name>A0A183PR21_9TREM</name>
<protein>
    <submittedName>
        <fullName evidence="1">Uncharacterized protein</fullName>
    </submittedName>
</protein>
<dbReference type="AlphaFoldDB" id="A0A183PR21"/>
<sequence length="137" mass="15720">MEDDLISGLLIEQIAHCVLSLKRPMLRKFAFRMALAAHRYARAKQVIYDISVMMDHINFNVGKQAYLIGDLNTSCKALAETLNSSSRQSAERQLIFVKEYLSTLTVSRLCCTFFQFHFTLLNIGYKFIYNSLSSTFC</sequence>
<reference evidence="1 2" key="1">
    <citation type="submission" date="2018-11" db="EMBL/GenBank/DDBJ databases">
        <authorList>
            <consortium name="Pathogen Informatics"/>
        </authorList>
    </citation>
    <scope>NUCLEOTIDE SEQUENCE [LARGE SCALE GENOMIC DNA]</scope>
    <source>
        <strain>Denwood</strain>
        <strain evidence="2">Zambia</strain>
    </source>
</reference>
<gene>
    <name evidence="1" type="ORF">SMTD_LOCUS16807</name>
</gene>
<evidence type="ECO:0000313" key="1">
    <source>
        <dbReference type="EMBL" id="VDP72407.1"/>
    </source>
</evidence>
<dbReference type="InterPro" id="IPR024420">
    <property type="entry name" value="TRAPP_III_complex_Trs85"/>
</dbReference>
<dbReference type="Proteomes" id="UP000269396">
    <property type="component" value="Unassembled WGS sequence"/>
</dbReference>
<keyword evidence="2" id="KW-1185">Reference proteome</keyword>